<protein>
    <recommendedName>
        <fullName evidence="4">Ras modification protein ERF4</fullName>
    </recommendedName>
</protein>
<evidence type="ECO:0000256" key="3">
    <source>
        <dbReference type="ARBA" id="ARBA00011396"/>
    </source>
</evidence>
<dbReference type="Proteomes" id="UP001634394">
    <property type="component" value="Unassembled WGS sequence"/>
</dbReference>
<dbReference type="InterPro" id="IPR019383">
    <property type="entry name" value="Golgin_A_7/ERF4"/>
</dbReference>
<evidence type="ECO:0000256" key="5">
    <source>
        <dbReference type="ARBA" id="ARBA00022824"/>
    </source>
</evidence>
<dbReference type="EMBL" id="JBJQND010000010">
    <property type="protein sequence ID" value="KAL3863680.1"/>
    <property type="molecule type" value="Genomic_DNA"/>
</dbReference>
<evidence type="ECO:0000256" key="2">
    <source>
        <dbReference type="ARBA" id="ARBA00007732"/>
    </source>
</evidence>
<comment type="similarity">
    <text evidence="2">Belongs to the ERF4 family.</text>
</comment>
<comment type="subcellular location">
    <subcellularLocation>
        <location evidence="1">Endoplasmic reticulum membrane</location>
        <topology evidence="1">Peripheral membrane protein</topology>
    </subcellularLocation>
</comment>
<accession>A0ABD3VTH6</accession>
<evidence type="ECO:0000256" key="4">
    <source>
        <dbReference type="ARBA" id="ARBA00018463"/>
    </source>
</evidence>
<comment type="subunit">
    <text evidence="3">Interacts with ERF2.</text>
</comment>
<evidence type="ECO:0000256" key="6">
    <source>
        <dbReference type="ARBA" id="ARBA00023136"/>
    </source>
</evidence>
<feature type="domain" description="Golgin subfamily A member 7/ERF4" evidence="7">
    <location>
        <begin position="19"/>
        <end position="131"/>
    </location>
</feature>
<keyword evidence="6" id="KW-0472">Membrane</keyword>
<evidence type="ECO:0000256" key="1">
    <source>
        <dbReference type="ARBA" id="ARBA00004406"/>
    </source>
</evidence>
<dbReference type="PANTHER" id="PTHR13254">
    <property type="entry name" value="GOLGI AUTOANTIGEN, GOLGIN SUBFAMILY A, 7"/>
    <property type="match status" value="1"/>
</dbReference>
<sequence>MDRKMDDLSQIPVNHCAKVFIQRDYSEGTTVHFQEKFPQELEGKIEIENFITTIRKLNDMYSEAESLNGRTYCESCFACMTAYLSYICMNTHYEIMLKKIKRYIDDQNHTVYVPRGLLLVDPVERGLRVLEVCILNEVNGR</sequence>
<dbReference type="AlphaFoldDB" id="A0ABD3VTH6"/>
<evidence type="ECO:0000259" key="7">
    <source>
        <dbReference type="Pfam" id="PF10256"/>
    </source>
</evidence>
<organism evidence="8 9">
    <name type="scientific">Sinanodonta woodiana</name>
    <name type="common">Chinese pond mussel</name>
    <name type="synonym">Anodonta woodiana</name>
    <dbReference type="NCBI Taxonomy" id="1069815"/>
    <lineage>
        <taxon>Eukaryota</taxon>
        <taxon>Metazoa</taxon>
        <taxon>Spiralia</taxon>
        <taxon>Lophotrochozoa</taxon>
        <taxon>Mollusca</taxon>
        <taxon>Bivalvia</taxon>
        <taxon>Autobranchia</taxon>
        <taxon>Heteroconchia</taxon>
        <taxon>Palaeoheterodonta</taxon>
        <taxon>Unionida</taxon>
        <taxon>Unionoidea</taxon>
        <taxon>Unionidae</taxon>
        <taxon>Unioninae</taxon>
        <taxon>Sinanodonta</taxon>
    </lineage>
</organism>
<evidence type="ECO:0000313" key="9">
    <source>
        <dbReference type="Proteomes" id="UP001634394"/>
    </source>
</evidence>
<proteinExistence type="inferred from homology"/>
<reference evidence="8 9" key="1">
    <citation type="submission" date="2024-11" db="EMBL/GenBank/DDBJ databases">
        <title>Chromosome-level genome assembly of the freshwater bivalve Anodonta woodiana.</title>
        <authorList>
            <person name="Chen X."/>
        </authorList>
    </citation>
    <scope>NUCLEOTIDE SEQUENCE [LARGE SCALE GENOMIC DNA]</scope>
    <source>
        <strain evidence="8">MN2024</strain>
        <tissue evidence="8">Gills</tissue>
    </source>
</reference>
<keyword evidence="5" id="KW-0256">Endoplasmic reticulum</keyword>
<keyword evidence="9" id="KW-1185">Reference proteome</keyword>
<comment type="caution">
    <text evidence="8">The sequence shown here is derived from an EMBL/GenBank/DDBJ whole genome shotgun (WGS) entry which is preliminary data.</text>
</comment>
<dbReference type="Pfam" id="PF10256">
    <property type="entry name" value="Erf4"/>
    <property type="match status" value="1"/>
</dbReference>
<gene>
    <name evidence="8" type="ORF">ACJMK2_005427</name>
</gene>
<name>A0ABD3VTH6_SINWO</name>
<dbReference type="PANTHER" id="PTHR13254:SF0">
    <property type="entry name" value="GOLGIN SUBFAMILY A MEMBER 7_ERF4 DOMAIN-CONTAINING PROTEIN"/>
    <property type="match status" value="1"/>
</dbReference>
<dbReference type="GO" id="GO:0005789">
    <property type="term" value="C:endoplasmic reticulum membrane"/>
    <property type="evidence" value="ECO:0007669"/>
    <property type="project" value="UniProtKB-SubCell"/>
</dbReference>
<dbReference type="InterPro" id="IPR051371">
    <property type="entry name" value="Ras_palmitoyltransferase"/>
</dbReference>
<evidence type="ECO:0000313" key="8">
    <source>
        <dbReference type="EMBL" id="KAL3863680.1"/>
    </source>
</evidence>